<evidence type="ECO:0000256" key="1">
    <source>
        <dbReference type="SAM" id="MobiDB-lite"/>
    </source>
</evidence>
<accession>A0A6A5W1W4</accession>
<gene>
    <name evidence="2" type="ORF">P154DRAFT_332248</name>
</gene>
<reference evidence="2" key="1">
    <citation type="journal article" date="2020" name="Stud. Mycol.">
        <title>101 Dothideomycetes genomes: a test case for predicting lifestyles and emergence of pathogens.</title>
        <authorList>
            <person name="Haridas S."/>
            <person name="Albert R."/>
            <person name="Binder M."/>
            <person name="Bloem J."/>
            <person name="Labutti K."/>
            <person name="Salamov A."/>
            <person name="Andreopoulos B."/>
            <person name="Baker S."/>
            <person name="Barry K."/>
            <person name="Bills G."/>
            <person name="Bluhm B."/>
            <person name="Cannon C."/>
            <person name="Castanera R."/>
            <person name="Culley D."/>
            <person name="Daum C."/>
            <person name="Ezra D."/>
            <person name="Gonzalez J."/>
            <person name="Henrissat B."/>
            <person name="Kuo A."/>
            <person name="Liang C."/>
            <person name="Lipzen A."/>
            <person name="Lutzoni F."/>
            <person name="Magnuson J."/>
            <person name="Mondo S."/>
            <person name="Nolan M."/>
            <person name="Ohm R."/>
            <person name="Pangilinan J."/>
            <person name="Park H.-J."/>
            <person name="Ramirez L."/>
            <person name="Alfaro M."/>
            <person name="Sun H."/>
            <person name="Tritt A."/>
            <person name="Yoshinaga Y."/>
            <person name="Zwiers L.-H."/>
            <person name="Turgeon B."/>
            <person name="Goodwin S."/>
            <person name="Spatafora J."/>
            <person name="Crous P."/>
            <person name="Grigoriev I."/>
        </authorList>
    </citation>
    <scope>NUCLEOTIDE SEQUENCE</scope>
    <source>
        <strain evidence="2">CBS 123094</strain>
    </source>
</reference>
<name>A0A6A5W1W4_9PLEO</name>
<organism evidence="2 3">
    <name type="scientific">Amniculicola lignicola CBS 123094</name>
    <dbReference type="NCBI Taxonomy" id="1392246"/>
    <lineage>
        <taxon>Eukaryota</taxon>
        <taxon>Fungi</taxon>
        <taxon>Dikarya</taxon>
        <taxon>Ascomycota</taxon>
        <taxon>Pezizomycotina</taxon>
        <taxon>Dothideomycetes</taxon>
        <taxon>Pleosporomycetidae</taxon>
        <taxon>Pleosporales</taxon>
        <taxon>Amniculicolaceae</taxon>
        <taxon>Amniculicola</taxon>
    </lineage>
</organism>
<dbReference type="Proteomes" id="UP000799779">
    <property type="component" value="Unassembled WGS sequence"/>
</dbReference>
<sequence length="273" mass="29645">MRGSPRRETTLLAHDEQVPSGRTCFPGRVVADVICIDRYSSVQRAVELYDVWPAPSLSRRLRSRRGAFCAVALPLAVSLLLPRHSSTDRPAAERGAPDRRAHPIAQLSFACRRHPSRSDCSSRRPQADAWPPLFLLSCCSGCCAAAAIHIATAAAARRRPSLSSPVLASHPPASPSTRLAAFVSSRPHRRGLRNLTSTAVACKTPPQRSLPPPSRGRRSTPSVLLGCPSATSPAAPRRSVSSTNASSLIRLWEPPPLLWVTRRRFGKSPRRSN</sequence>
<feature type="region of interest" description="Disordered" evidence="1">
    <location>
        <begin position="195"/>
        <end position="246"/>
    </location>
</feature>
<protein>
    <submittedName>
        <fullName evidence="2">Uncharacterized protein</fullName>
    </submittedName>
</protein>
<evidence type="ECO:0000313" key="3">
    <source>
        <dbReference type="Proteomes" id="UP000799779"/>
    </source>
</evidence>
<evidence type="ECO:0000313" key="2">
    <source>
        <dbReference type="EMBL" id="KAF1995773.1"/>
    </source>
</evidence>
<keyword evidence="3" id="KW-1185">Reference proteome</keyword>
<dbReference type="EMBL" id="ML977633">
    <property type="protein sequence ID" value="KAF1995773.1"/>
    <property type="molecule type" value="Genomic_DNA"/>
</dbReference>
<proteinExistence type="predicted"/>
<dbReference type="AlphaFoldDB" id="A0A6A5W1W4"/>